<dbReference type="OrthoDB" id="10020246at2759"/>
<accession>A0A2R2MRS0</accession>
<organism evidence="2 3">
    <name type="scientific">Lingula anatina</name>
    <name type="common">Brachiopod</name>
    <name type="synonym">Lingula unguis</name>
    <dbReference type="NCBI Taxonomy" id="7574"/>
    <lineage>
        <taxon>Eukaryota</taxon>
        <taxon>Metazoa</taxon>
        <taxon>Spiralia</taxon>
        <taxon>Lophotrochozoa</taxon>
        <taxon>Brachiopoda</taxon>
        <taxon>Linguliformea</taxon>
        <taxon>Lingulata</taxon>
        <taxon>Lingulida</taxon>
        <taxon>Linguloidea</taxon>
        <taxon>Lingulidae</taxon>
        <taxon>Lingula</taxon>
    </lineage>
</organism>
<dbReference type="KEGG" id="lak:106161453"/>
<keyword evidence="1" id="KW-0808">Transferase</keyword>
<dbReference type="InterPro" id="IPR029044">
    <property type="entry name" value="Nucleotide-diphossugar_trans"/>
</dbReference>
<dbReference type="SUPFAM" id="SSF53448">
    <property type="entry name" value="Nucleotide-diphospho-sugar transferases"/>
    <property type="match status" value="1"/>
</dbReference>
<dbReference type="GO" id="GO:0000030">
    <property type="term" value="F:mannosyltransferase activity"/>
    <property type="evidence" value="ECO:0007669"/>
    <property type="project" value="TreeGrafter"/>
</dbReference>
<dbReference type="PANTHER" id="PTHR32385">
    <property type="entry name" value="MANNOSYL PHOSPHORYLINOSITOL CERAMIDE SYNTHASE"/>
    <property type="match status" value="1"/>
</dbReference>
<evidence type="ECO:0000313" key="3">
    <source>
        <dbReference type="RefSeq" id="XP_023932950.1"/>
    </source>
</evidence>
<dbReference type="GO" id="GO:0051999">
    <property type="term" value="P:mannosyl-inositol phosphorylceramide biosynthetic process"/>
    <property type="evidence" value="ECO:0007669"/>
    <property type="project" value="TreeGrafter"/>
</dbReference>
<dbReference type="AlphaFoldDB" id="A0A2R2MRS0"/>
<dbReference type="GeneID" id="106161453"/>
<dbReference type="Proteomes" id="UP000085678">
    <property type="component" value="Unplaced"/>
</dbReference>
<dbReference type="InterPro" id="IPR051706">
    <property type="entry name" value="Glycosyltransferase_domain"/>
</dbReference>
<gene>
    <name evidence="3" type="primary">LOC106161453</name>
</gene>
<evidence type="ECO:0000256" key="1">
    <source>
        <dbReference type="ARBA" id="ARBA00022679"/>
    </source>
</evidence>
<dbReference type="Gene3D" id="3.90.550.20">
    <property type="match status" value="1"/>
</dbReference>
<sequence length="363" mass="42809">MAVFRGHLGRRVLAVILVCLVSTYLWTSRCLKSVQSISDEQNTYLQNALPSSLDPHRRAVTSQNNSGIQTYSLSSTSTQRWFKKKVPKRPFYYMIELNFSCPPDSNESKLAQLRKASQTRAAGVPIIPRIIHQSWRNKDLPVQFAKWQQSWRACFPDWEFKFWTDEDNRAFIHAHYPWFLTTYDSYSHNIKRADAARYFYLYHYGGIYVDLDYECIKPFEHLIVKDLIFESTDIRLEGNMYPHNPYIQNSLMISRSRHPFWKLLWQDLLTHTKKALKPDLATGPKRLMAAIKKYTMYNEDYLVYPPCYFNPFPWGQNLTHCKTLNRMTDQEVTACKAHYPHAYTITFHAQSWLAGKKNLIFTD</sequence>
<protein>
    <submittedName>
        <fullName evidence="3">Inositol phosphoceramide mannosyltransferase 2-like</fullName>
    </submittedName>
</protein>
<proteinExistence type="predicted"/>
<dbReference type="GO" id="GO:0016020">
    <property type="term" value="C:membrane"/>
    <property type="evidence" value="ECO:0007669"/>
    <property type="project" value="GOC"/>
</dbReference>
<dbReference type="PANTHER" id="PTHR32385:SF15">
    <property type="entry name" value="INOSITOL PHOSPHOCERAMIDE MANNOSYLTRANSFERASE 1"/>
    <property type="match status" value="1"/>
</dbReference>
<dbReference type="Pfam" id="PF04488">
    <property type="entry name" value="Gly_transf_sug"/>
    <property type="match status" value="1"/>
</dbReference>
<name>A0A2R2MRS0_LINAN</name>
<reference evidence="3" key="1">
    <citation type="submission" date="2025-08" db="UniProtKB">
        <authorList>
            <consortium name="RefSeq"/>
        </authorList>
    </citation>
    <scope>IDENTIFICATION</scope>
    <source>
        <tissue evidence="3">Gonads</tissue>
    </source>
</reference>
<keyword evidence="2" id="KW-1185">Reference proteome</keyword>
<dbReference type="RefSeq" id="XP_023932950.1">
    <property type="nucleotide sequence ID" value="XM_024077182.1"/>
</dbReference>
<evidence type="ECO:0000313" key="2">
    <source>
        <dbReference type="Proteomes" id="UP000085678"/>
    </source>
</evidence>
<dbReference type="InParanoid" id="A0A2R2MRS0"/>
<dbReference type="InterPro" id="IPR007577">
    <property type="entry name" value="GlycoTrfase_DXD_sugar-bd_CS"/>
</dbReference>